<gene>
    <name evidence="1" type="ordered locus">Rleg_1532</name>
</gene>
<evidence type="ECO:0000313" key="1">
    <source>
        <dbReference type="EMBL" id="ACS55822.1"/>
    </source>
</evidence>
<dbReference type="KEGG" id="rlg:Rleg_1532"/>
<dbReference type="AlphaFoldDB" id="C6AVL1"/>
<dbReference type="Proteomes" id="UP000002256">
    <property type="component" value="Chromosome"/>
</dbReference>
<accession>C6AVL1</accession>
<protein>
    <submittedName>
        <fullName evidence="1">Uncharacterized protein</fullName>
    </submittedName>
</protein>
<dbReference type="EMBL" id="CP001622">
    <property type="protein sequence ID" value="ACS55822.1"/>
    <property type="molecule type" value="Genomic_DNA"/>
</dbReference>
<evidence type="ECO:0000313" key="2">
    <source>
        <dbReference type="Proteomes" id="UP000002256"/>
    </source>
</evidence>
<reference evidence="1 2" key="1">
    <citation type="journal article" date="2010" name="Stand. Genomic Sci.">
        <title>Complete genome sequence of Rhizobium leguminosarum bv. trifolii strain WSM1325, an effective microsymbiont of annual Mediterranean clovers.</title>
        <authorList>
            <person name="Reeve W."/>
            <person name="O'Hara G."/>
            <person name="Chain P."/>
            <person name="Ardley J."/>
            <person name="Brau L."/>
            <person name="Nandesena K."/>
            <person name="Tiwari R."/>
            <person name="Copeland A."/>
            <person name="Nolan M."/>
            <person name="Han C."/>
            <person name="Brettin T."/>
            <person name="Land M."/>
            <person name="Ovchinikova G."/>
            <person name="Ivanova N."/>
            <person name="Mavromatis K."/>
            <person name="Markowitz V."/>
            <person name="Kyrpides N."/>
            <person name="Melino V."/>
            <person name="Denton M."/>
            <person name="Yates R."/>
            <person name="Howieson J."/>
        </authorList>
    </citation>
    <scope>NUCLEOTIDE SEQUENCE [LARGE SCALE GENOMIC DNA]</scope>
    <source>
        <strain evidence="1 2">WSM1325</strain>
    </source>
</reference>
<sequence>MKGAPAYVNMKHINVTKPAPFDGRDLTVCQAVFDKLRAELRTGVDAEEANRIAAMIVDLYRQGVREPDQLKVMIEAARGIFPSHLEQAA</sequence>
<name>C6AVL1_RHILS</name>
<organism evidence="1 2">
    <name type="scientific">Rhizobium leguminosarum bv. trifolii (strain WSM1325)</name>
    <dbReference type="NCBI Taxonomy" id="395491"/>
    <lineage>
        <taxon>Bacteria</taxon>
        <taxon>Pseudomonadati</taxon>
        <taxon>Pseudomonadota</taxon>
        <taxon>Alphaproteobacteria</taxon>
        <taxon>Hyphomicrobiales</taxon>
        <taxon>Rhizobiaceae</taxon>
        <taxon>Rhizobium/Agrobacterium group</taxon>
        <taxon>Rhizobium</taxon>
    </lineage>
</organism>
<proteinExistence type="predicted"/>
<dbReference type="HOGENOM" id="CLU_193814_0_0_5"/>